<name>A0ABR6GQM8_9BURK</name>
<dbReference type="Proteomes" id="UP000574369">
    <property type="component" value="Unassembled WGS sequence"/>
</dbReference>
<evidence type="ECO:0000313" key="2">
    <source>
        <dbReference type="EMBL" id="MBB3194364.1"/>
    </source>
</evidence>
<feature type="region of interest" description="Disordered" evidence="1">
    <location>
        <begin position="1"/>
        <end position="22"/>
    </location>
</feature>
<sequence length="491" mass="53690">MAATLIWDEGAPPTEQGASAASATGLLPSGPLVLHMGLRRSLAAGVQGQELMAAWNGARWGGAGSFGLSLGEAGTPPSGDFFDLLMAAVEHRSAVLSSTRTVALASAPNRTHLTGMTLRQELADWLRTPAGRQCELPRLTAPTLKPVDEALVAELATFVHEELASGNATMARIVAPLWQPGPADDRLDRVLQTLRSGGWCDPLDHLVPTLLVRLPFSHRCSRTALGVICTGERIDYGWPEHPSRSIRLTRHPDGRMSHKGWSQNVVRSYAPGPDNFLEAAFRIPPGELHQWLPGVRDELATIMASHRTLMNLRLALAERNYPCDQEMLLRRCLINGQLTPAGEQLLHPERPQRPVTVGDMERWFQPTTSVHARSPAAVAAAGISVVDAYRLASPLRPTLAGNVLMGLPPDQYLRWHQDEALTLLEEMFPELVYACQTASALRKYLRISSVTYRTCVPAHVHERARRFKAEAAAAERVNLPPSLHRPTSAQP</sequence>
<keyword evidence="3" id="KW-1185">Reference proteome</keyword>
<dbReference type="EMBL" id="JACHXO010000002">
    <property type="protein sequence ID" value="MBB3194364.1"/>
    <property type="molecule type" value="Genomic_DNA"/>
</dbReference>
<organism evidence="2 3">
    <name type="scientific">Roseateles terrae</name>
    <dbReference type="NCBI Taxonomy" id="431060"/>
    <lineage>
        <taxon>Bacteria</taxon>
        <taxon>Pseudomonadati</taxon>
        <taxon>Pseudomonadota</taxon>
        <taxon>Betaproteobacteria</taxon>
        <taxon>Burkholderiales</taxon>
        <taxon>Sphaerotilaceae</taxon>
        <taxon>Roseateles</taxon>
    </lineage>
</organism>
<dbReference type="RefSeq" id="WP_088450412.1">
    <property type="nucleotide sequence ID" value="NZ_JACHXO010000002.1"/>
</dbReference>
<proteinExistence type="predicted"/>
<accession>A0ABR6GQM8</accession>
<reference evidence="2 3" key="1">
    <citation type="submission" date="2020-08" db="EMBL/GenBank/DDBJ databases">
        <title>Genomic Encyclopedia of Type Strains, Phase III (KMG-III): the genomes of soil and plant-associated and newly described type strains.</title>
        <authorList>
            <person name="Whitman W."/>
        </authorList>
    </citation>
    <scope>NUCLEOTIDE SEQUENCE [LARGE SCALE GENOMIC DNA]</scope>
    <source>
        <strain evidence="2 3">CECT 7247</strain>
    </source>
</reference>
<evidence type="ECO:0000313" key="3">
    <source>
        <dbReference type="Proteomes" id="UP000574369"/>
    </source>
</evidence>
<comment type="caution">
    <text evidence="2">The sequence shown here is derived from an EMBL/GenBank/DDBJ whole genome shotgun (WGS) entry which is preliminary data.</text>
</comment>
<gene>
    <name evidence="2" type="ORF">FHS28_001749</name>
</gene>
<evidence type="ECO:0000256" key="1">
    <source>
        <dbReference type="SAM" id="MobiDB-lite"/>
    </source>
</evidence>
<protein>
    <submittedName>
        <fullName evidence="2">Uncharacterized protein</fullName>
    </submittedName>
</protein>